<protein>
    <submittedName>
        <fullName evidence="4">Gap2</fullName>
        <ecNumber evidence="4">1.2.1.12</ecNumber>
    </submittedName>
</protein>
<dbReference type="InterPro" id="IPR020828">
    <property type="entry name" value="GlycerAld_3-P_DH_NAD(P)-bd"/>
</dbReference>
<proteinExistence type="inferred from homology"/>
<dbReference type="InterPro" id="IPR036291">
    <property type="entry name" value="NAD(P)-bd_dom_sf"/>
</dbReference>
<comment type="similarity">
    <text evidence="2">Belongs to the glyceraldehyde-3-phosphate dehydrogenase family.</text>
</comment>
<dbReference type="SUPFAM" id="SSF55347">
    <property type="entry name" value="Glyceraldehyde-3-phosphate dehydrogenase-like, C-terminal domain"/>
    <property type="match status" value="1"/>
</dbReference>
<dbReference type="EMBL" id="CP001087">
    <property type="protein sequence ID" value="ACN14352.1"/>
    <property type="molecule type" value="Genomic_DNA"/>
</dbReference>
<dbReference type="PRINTS" id="PR00078">
    <property type="entry name" value="G3PDHDRGNASE"/>
</dbReference>
<evidence type="ECO:0000259" key="3">
    <source>
        <dbReference type="SMART" id="SM00846"/>
    </source>
</evidence>
<dbReference type="KEGG" id="dat:HRM2_12400"/>
<sequence length="415" mass="44856">MSEDNSRILGINGLGRIGKLTVWHHVGRGYFDELVVNLGREAGRSLGDIAHYIERDTTYGRLNAFLHGHGAPPVITDIDEAKGTMQINNVKVTLLREKRNPREIGWGDHGARLVVDTTGQFLDPNLSFEASAGSVRGHLECGAQKVVVSAPFKVQEGSPMPDDAVTTVMGINDKSYDPRIHSLISNASCTTNCLAHMIKPLLDYFGADRILSASMATVHAATGSQQVLDRLPKKGATDLRKSRSVMNNIILTSTGAARALALVIPEMETIGFIAESVRIPTASGSLIILVLNIQDAPKGGPINKALINELYRKTATEKNDGYLVFTEKQNVSADIVGTPRAATIIEGHETHTRTAEISIDLGQVKGLDPALLKSLDKTIARIPVTNAVIYGWYDNEMASYVNTLGDRTVSIAETI</sequence>
<evidence type="ECO:0000256" key="1">
    <source>
        <dbReference type="ARBA" id="ARBA00023002"/>
    </source>
</evidence>
<dbReference type="HOGENOM" id="CLU_030140_0_2_7"/>
<dbReference type="InterPro" id="IPR020831">
    <property type="entry name" value="GlycerAld/Erythrose_P_DH"/>
</dbReference>
<dbReference type="Pfam" id="PF02800">
    <property type="entry name" value="Gp_dh_C"/>
    <property type="match status" value="1"/>
</dbReference>
<dbReference type="SUPFAM" id="SSF51735">
    <property type="entry name" value="NAD(P)-binding Rossmann-fold domains"/>
    <property type="match status" value="1"/>
</dbReference>
<keyword evidence="5" id="KW-1185">Reference proteome</keyword>
<dbReference type="STRING" id="177437.HRM2_12400"/>
<keyword evidence="1 4" id="KW-0560">Oxidoreductase</keyword>
<dbReference type="RefSeq" id="WP_015903141.1">
    <property type="nucleotide sequence ID" value="NC_012108.1"/>
</dbReference>
<dbReference type="Gene3D" id="3.40.50.720">
    <property type="entry name" value="NAD(P)-binding Rossmann-like Domain"/>
    <property type="match status" value="1"/>
</dbReference>
<feature type="domain" description="Glyceraldehyde 3-phosphate dehydrogenase NAD(P) binding" evidence="3">
    <location>
        <begin position="6"/>
        <end position="189"/>
    </location>
</feature>
<organism evidence="4 5">
    <name type="scientific">Desulforapulum autotrophicum (strain ATCC 43914 / DSM 3382 / VKM B-1955 / HRM2)</name>
    <name type="common">Desulfobacterium autotrophicum</name>
    <dbReference type="NCBI Taxonomy" id="177437"/>
    <lineage>
        <taxon>Bacteria</taxon>
        <taxon>Pseudomonadati</taxon>
        <taxon>Thermodesulfobacteriota</taxon>
        <taxon>Desulfobacteria</taxon>
        <taxon>Desulfobacterales</taxon>
        <taxon>Desulfobacteraceae</taxon>
        <taxon>Desulforapulum</taxon>
    </lineage>
</organism>
<evidence type="ECO:0000256" key="2">
    <source>
        <dbReference type="RuleBase" id="RU000397"/>
    </source>
</evidence>
<dbReference type="AlphaFoldDB" id="C0QM46"/>
<dbReference type="Proteomes" id="UP000000442">
    <property type="component" value="Chromosome"/>
</dbReference>
<dbReference type="InterPro" id="IPR020830">
    <property type="entry name" value="GlycerAld_3-P_DH_AS"/>
</dbReference>
<dbReference type="GO" id="GO:0051287">
    <property type="term" value="F:NAD binding"/>
    <property type="evidence" value="ECO:0007669"/>
    <property type="project" value="InterPro"/>
</dbReference>
<name>C0QM46_DESAH</name>
<reference evidence="4 5" key="1">
    <citation type="journal article" date="2009" name="Environ. Microbiol.">
        <title>Genome sequence of Desulfobacterium autotrophicum HRM2, a marine sulfate reducer oxidizing organic carbon completely to carbon dioxide.</title>
        <authorList>
            <person name="Strittmatter A.W."/>
            <person name="Liesegang H."/>
            <person name="Rabus R."/>
            <person name="Decker I."/>
            <person name="Amann J."/>
            <person name="Andres S."/>
            <person name="Henne A."/>
            <person name="Fricke W.F."/>
            <person name="Martinez-Arias R."/>
            <person name="Bartels D."/>
            <person name="Goesmann A."/>
            <person name="Krause L."/>
            <person name="Puehler A."/>
            <person name="Klenk H.P."/>
            <person name="Richter M."/>
            <person name="Schuler M."/>
            <person name="Gloeckner F.O."/>
            <person name="Meyerdierks A."/>
            <person name="Gottschalk G."/>
            <person name="Amann R."/>
        </authorList>
    </citation>
    <scope>NUCLEOTIDE SEQUENCE [LARGE SCALE GENOMIC DNA]</scope>
    <source>
        <strain evidence="5">ATCC 43914 / DSM 3382 / HRM2</strain>
    </source>
</reference>
<dbReference type="PROSITE" id="PS00071">
    <property type="entry name" value="GAPDH"/>
    <property type="match status" value="1"/>
</dbReference>
<dbReference type="InterPro" id="IPR020829">
    <property type="entry name" value="GlycerAld_3-P_DH_cat"/>
</dbReference>
<dbReference type="EC" id="1.2.1.12" evidence="4"/>
<dbReference type="SMART" id="SM00846">
    <property type="entry name" value="Gp_dh_N"/>
    <property type="match status" value="1"/>
</dbReference>
<dbReference type="Gene3D" id="3.30.360.10">
    <property type="entry name" value="Dihydrodipicolinate Reductase, domain 2"/>
    <property type="match status" value="1"/>
</dbReference>
<evidence type="ECO:0000313" key="5">
    <source>
        <dbReference type="Proteomes" id="UP000000442"/>
    </source>
</evidence>
<accession>C0QM46</accession>
<dbReference type="OrthoDB" id="9803304at2"/>
<dbReference type="GO" id="GO:0004365">
    <property type="term" value="F:glyceraldehyde-3-phosphate dehydrogenase (NAD+) (phosphorylating) activity"/>
    <property type="evidence" value="ECO:0007669"/>
    <property type="project" value="UniProtKB-EC"/>
</dbReference>
<dbReference type="eggNOG" id="COG0057">
    <property type="taxonomic scope" value="Bacteria"/>
</dbReference>
<dbReference type="Pfam" id="PF00044">
    <property type="entry name" value="Gp_dh_N"/>
    <property type="match status" value="1"/>
</dbReference>
<dbReference type="PANTHER" id="PTHR43148">
    <property type="entry name" value="GLYCERALDEHYDE-3-PHOSPHATE DEHYDROGENASE 2"/>
    <property type="match status" value="1"/>
</dbReference>
<evidence type="ECO:0000313" key="4">
    <source>
        <dbReference type="EMBL" id="ACN14352.1"/>
    </source>
</evidence>
<gene>
    <name evidence="4" type="primary">gap2</name>
    <name evidence="4" type="ordered locus">HRM2_12400</name>
</gene>